<proteinExistence type="predicted"/>
<accession>G3BD96</accession>
<feature type="region of interest" description="Disordered" evidence="1">
    <location>
        <begin position="59"/>
        <end position="101"/>
    </location>
</feature>
<evidence type="ECO:0000256" key="1">
    <source>
        <dbReference type="SAM" id="MobiDB-lite"/>
    </source>
</evidence>
<gene>
    <name evidence="2" type="ORF">CANTEDRAFT_116334</name>
</gene>
<keyword evidence="3" id="KW-1185">Reference proteome</keyword>
<evidence type="ECO:0000313" key="3">
    <source>
        <dbReference type="Proteomes" id="UP000000707"/>
    </source>
</evidence>
<dbReference type="HOGENOM" id="CLU_2334196_0_0_1"/>
<organism evidence="3">
    <name type="scientific">Candida tenuis (strain ATCC 10573 / BCRC 21748 / CBS 615 / JCM 9827 / NBRC 10315 / NRRL Y-1498 / VKM Y-70)</name>
    <name type="common">Yeast</name>
    <name type="synonym">Yamadazyma tenuis</name>
    <dbReference type="NCBI Taxonomy" id="590646"/>
    <lineage>
        <taxon>Eukaryota</taxon>
        <taxon>Fungi</taxon>
        <taxon>Dikarya</taxon>
        <taxon>Ascomycota</taxon>
        <taxon>Saccharomycotina</taxon>
        <taxon>Pichiomycetes</taxon>
        <taxon>Debaryomycetaceae</taxon>
        <taxon>Yamadazyma</taxon>
    </lineage>
</organism>
<sequence length="101" mass="11980">MKPQSKKTYMSKRAVVLGGEEKKARDLMQKIATVRKEKETKRKTKKDVKFKDRLKEIAKREEAKKEKQKERKKEYFSKSGNKRALSASEDNHNAFGKRQHR</sequence>
<dbReference type="EMBL" id="GL996528">
    <property type="protein sequence ID" value="EGV60274.1"/>
    <property type="molecule type" value="Genomic_DNA"/>
</dbReference>
<dbReference type="Proteomes" id="UP000000707">
    <property type="component" value="Unassembled WGS sequence"/>
</dbReference>
<protein>
    <submittedName>
        <fullName evidence="2">Uncharacterized protein</fullName>
    </submittedName>
</protein>
<evidence type="ECO:0000313" key="2">
    <source>
        <dbReference type="EMBL" id="EGV60274.1"/>
    </source>
</evidence>
<feature type="compositionally biased region" description="Basic and acidic residues" evidence="1">
    <location>
        <begin position="59"/>
        <end position="76"/>
    </location>
</feature>
<dbReference type="STRING" id="590646.G3BD96"/>
<reference evidence="2 3" key="1">
    <citation type="journal article" date="2011" name="Proc. Natl. Acad. Sci. U.S.A.">
        <title>Comparative genomics of xylose-fermenting fungi for enhanced biofuel production.</title>
        <authorList>
            <person name="Wohlbach D.J."/>
            <person name="Kuo A."/>
            <person name="Sato T.K."/>
            <person name="Potts K.M."/>
            <person name="Salamov A.A."/>
            <person name="LaButti K.M."/>
            <person name="Sun H."/>
            <person name="Clum A."/>
            <person name="Pangilinan J.L."/>
            <person name="Lindquist E.A."/>
            <person name="Lucas S."/>
            <person name="Lapidus A."/>
            <person name="Jin M."/>
            <person name="Gunawan C."/>
            <person name="Balan V."/>
            <person name="Dale B.E."/>
            <person name="Jeffries T.W."/>
            <person name="Zinkel R."/>
            <person name="Barry K.W."/>
            <person name="Grigoriev I.V."/>
            <person name="Gasch A.P."/>
        </authorList>
    </citation>
    <scope>NUCLEOTIDE SEQUENCE [LARGE SCALE GENOMIC DNA]</scope>
    <source>
        <strain evidence="3">ATCC 10573 / BCRC 21748 / CBS 615 / JCM 9827 / NBRC 10315 / NRRL Y-1498 / VKM Y-70</strain>
    </source>
</reference>
<dbReference type="eggNOG" id="KOG1951">
    <property type="taxonomic scope" value="Eukaryota"/>
</dbReference>
<name>G3BD96_CANTC</name>
<dbReference type="AlphaFoldDB" id="G3BD96"/>
<dbReference type="OrthoDB" id="10260897at2759"/>